<dbReference type="EMBL" id="BMGG01000004">
    <property type="protein sequence ID" value="GGC66433.1"/>
    <property type="molecule type" value="Genomic_DNA"/>
</dbReference>
<dbReference type="Proteomes" id="UP000637002">
    <property type="component" value="Unassembled WGS sequence"/>
</dbReference>
<evidence type="ECO:0008006" key="7">
    <source>
        <dbReference type="Google" id="ProtNLM"/>
    </source>
</evidence>
<dbReference type="PANTHER" id="PTHR16943">
    <property type="entry name" value="2-METHYLCITRATE DEHYDRATASE-RELATED"/>
    <property type="match status" value="1"/>
</dbReference>
<dbReference type="RefSeq" id="WP_188609611.1">
    <property type="nucleotide sequence ID" value="NZ_BMGG01000004.1"/>
</dbReference>
<dbReference type="InterPro" id="IPR005656">
    <property type="entry name" value="MmgE_PrpD"/>
</dbReference>
<dbReference type="Gene3D" id="1.10.4100.10">
    <property type="entry name" value="2-methylcitrate dehydratase PrpD"/>
    <property type="match status" value="2"/>
</dbReference>
<dbReference type="Gene3D" id="3.30.1330.120">
    <property type="entry name" value="2-methylcitrate dehydratase PrpD"/>
    <property type="match status" value="2"/>
</dbReference>
<gene>
    <name evidence="5" type="ORF">GCM10010994_26290</name>
</gene>
<feature type="domain" description="MmgE/PrpD C-terminal" evidence="4">
    <location>
        <begin position="275"/>
        <end position="421"/>
    </location>
</feature>
<evidence type="ECO:0000259" key="3">
    <source>
        <dbReference type="Pfam" id="PF03972"/>
    </source>
</evidence>
<evidence type="ECO:0000313" key="5">
    <source>
        <dbReference type="EMBL" id="GGC66433.1"/>
    </source>
</evidence>
<comment type="caution">
    <text evidence="5">The sequence shown here is derived from an EMBL/GenBank/DDBJ whole genome shotgun (WGS) entry which is preliminary data.</text>
</comment>
<dbReference type="AlphaFoldDB" id="A0A916XEQ0"/>
<dbReference type="Pfam" id="PF19305">
    <property type="entry name" value="MmgE_PrpD_C"/>
    <property type="match status" value="2"/>
</dbReference>
<feature type="domain" description="MmgE/PrpD N-terminal" evidence="3">
    <location>
        <begin position="494"/>
        <end position="728"/>
    </location>
</feature>
<feature type="domain" description="MmgE/PrpD N-terminal" evidence="3">
    <location>
        <begin position="15"/>
        <end position="248"/>
    </location>
</feature>
<dbReference type="InterPro" id="IPR045336">
    <property type="entry name" value="MmgE_PrpD_N"/>
</dbReference>
<evidence type="ECO:0000256" key="1">
    <source>
        <dbReference type="ARBA" id="ARBA00006174"/>
    </source>
</evidence>
<dbReference type="GO" id="GO:0016829">
    <property type="term" value="F:lyase activity"/>
    <property type="evidence" value="ECO:0007669"/>
    <property type="project" value="InterPro"/>
</dbReference>
<accession>A0A916XEQ0</accession>
<dbReference type="Pfam" id="PF03972">
    <property type="entry name" value="MmgE_PrpD_N"/>
    <property type="match status" value="2"/>
</dbReference>
<proteinExistence type="inferred from homology"/>
<evidence type="ECO:0000259" key="4">
    <source>
        <dbReference type="Pfam" id="PF19305"/>
    </source>
</evidence>
<dbReference type="InterPro" id="IPR042183">
    <property type="entry name" value="MmgE/PrpD_sf_1"/>
</dbReference>
<feature type="domain" description="MmgE/PrpD C-terminal" evidence="4">
    <location>
        <begin position="755"/>
        <end position="902"/>
    </location>
</feature>
<protein>
    <recommendedName>
        <fullName evidence="7">MmgE/PrpD family protein</fullName>
    </recommendedName>
</protein>
<name>A0A916XEQ0_9HYPH</name>
<dbReference type="InterPro" id="IPR045337">
    <property type="entry name" value="MmgE_PrpD_C"/>
</dbReference>
<evidence type="ECO:0000313" key="6">
    <source>
        <dbReference type="Proteomes" id="UP000637002"/>
    </source>
</evidence>
<organism evidence="5 6">
    <name type="scientific">Chelatococcus reniformis</name>
    <dbReference type="NCBI Taxonomy" id="1494448"/>
    <lineage>
        <taxon>Bacteria</taxon>
        <taxon>Pseudomonadati</taxon>
        <taxon>Pseudomonadota</taxon>
        <taxon>Alphaproteobacteria</taxon>
        <taxon>Hyphomicrobiales</taxon>
        <taxon>Chelatococcaceae</taxon>
        <taxon>Chelatococcus</taxon>
    </lineage>
</organism>
<dbReference type="PANTHER" id="PTHR16943:SF8">
    <property type="entry name" value="2-METHYLCITRATE DEHYDRATASE"/>
    <property type="match status" value="1"/>
</dbReference>
<keyword evidence="6" id="KW-1185">Reference proteome</keyword>
<dbReference type="SUPFAM" id="SSF103378">
    <property type="entry name" value="2-methylcitrate dehydratase PrpD"/>
    <property type="match status" value="2"/>
</dbReference>
<dbReference type="InterPro" id="IPR036148">
    <property type="entry name" value="MmgE/PrpD_sf"/>
</dbReference>
<evidence type="ECO:0000256" key="2">
    <source>
        <dbReference type="SAM" id="MobiDB-lite"/>
    </source>
</evidence>
<comment type="similarity">
    <text evidence="1">Belongs to the PrpD family.</text>
</comment>
<sequence>MTSIQEPDADVVVPLADHIVGLAYDDLSVQAIAAAKLFILDTLAATVIGSDQPGIAAIVDTLARQGGRPDATVAMWGYRLPAHEAVIANVAMAHALEIDDAHYPAIVHPTSPSLWAALATAEVMGGASGRDLITAVAGAVDLMVRLGLAAPRTLYLGYHTALFSGFGAAAAAGKLRRLDAATLRDAFGITFSQAGATVQAATDGALVKRLQPAFNAADGLKAVDLAMRGITGIRNVFEGPYGFYRLFNHSALDRAPLLGELGRRFYGAELTIKRYPTSRCANGPIECALELVRRYDVRPDEVESVVVEVSQGCVEICGAPYLPDPEPSQTFAQFSIPYTVAAAILWRDVFAAQMRPEALGDPAVVALAARVTAAVRPGGAGSMSFTPVTIRLATRDGRVLVHTVEELKGSPERPMSWDEIIAERVQRVGAFSRIPFNQDRIDRLVDVAGRLERLADARDLVQAVAGSPPAAAPRPTPAKRAGPAPAGHEDAIVRVARHVAETTFSDIPDTAREATKKFLLDAIATTIAGSAAPGCAAVADLVRGWGGTAESRIAVLGGTCPAPNAVVANVMMCHALELDDLYDPAVVHATAPSLWATLAAAEAQGKVGGRDALTAIMLGADVMCRIGAAAKRTFALGHHNALLAGFAAVAGAGKIRGASPAVLREAFGIASCQAAASVQALPDGALVKRLQPALNAGDGLRSLRLAEAGVTGVIHVLEGKFGFCRLFGHAACDREALFDGLGARFLGAASSIKRFPSSRCTHAPIEAVLQLKRTHGLEAAAIDEIEVLVSETCVRVAGAPVSPASPSPQVEAQFSIPHTVAAAIVFGDVFIPHVDGELIADPTVRALAERVRVDVLPTARGVIRFTPIEVRVRLHSGAVHHLVLETMRGTPADPLDWDDIVEERLLRCVRYAARPLADATVRRLVEAIRHFEDLDDVADITRLLAPEERHP</sequence>
<reference evidence="5" key="1">
    <citation type="journal article" date="2014" name="Int. J. Syst. Evol. Microbiol.">
        <title>Complete genome sequence of Corynebacterium casei LMG S-19264T (=DSM 44701T), isolated from a smear-ripened cheese.</title>
        <authorList>
            <consortium name="US DOE Joint Genome Institute (JGI-PGF)"/>
            <person name="Walter F."/>
            <person name="Albersmeier A."/>
            <person name="Kalinowski J."/>
            <person name="Ruckert C."/>
        </authorList>
    </citation>
    <scope>NUCLEOTIDE SEQUENCE</scope>
    <source>
        <strain evidence="5">CGMCC 1.12919</strain>
    </source>
</reference>
<feature type="region of interest" description="Disordered" evidence="2">
    <location>
        <begin position="465"/>
        <end position="487"/>
    </location>
</feature>
<reference evidence="5" key="2">
    <citation type="submission" date="2020-09" db="EMBL/GenBank/DDBJ databases">
        <authorList>
            <person name="Sun Q."/>
            <person name="Zhou Y."/>
        </authorList>
    </citation>
    <scope>NUCLEOTIDE SEQUENCE</scope>
    <source>
        <strain evidence="5">CGMCC 1.12919</strain>
    </source>
</reference>
<dbReference type="InterPro" id="IPR042188">
    <property type="entry name" value="MmgE/PrpD_sf_2"/>
</dbReference>